<gene>
    <name evidence="2" type="ORF">Cop2CBH44_18040</name>
</gene>
<dbReference type="KEGG" id="copr:Cop2CBH44_18040"/>
<sequence>MSVSSVIVTTIFFLLGILSLLASLANWDWFFASKNSIIFSRWWGRKGARIFYGILGIIIVGMAIILCLDFFK</sequence>
<dbReference type="RefSeq" id="WP_055097032.1">
    <property type="nucleotide sequence ID" value="NZ_AP023322.1"/>
</dbReference>
<evidence type="ECO:0000313" key="2">
    <source>
        <dbReference type="EMBL" id="BCI63451.1"/>
    </source>
</evidence>
<organism evidence="2 3">
    <name type="scientific">Coprobacter secundus subsp. similis</name>
    <dbReference type="NCBI Taxonomy" id="2751153"/>
    <lineage>
        <taxon>Bacteria</taxon>
        <taxon>Pseudomonadati</taxon>
        <taxon>Bacteroidota</taxon>
        <taxon>Bacteroidia</taxon>
        <taxon>Bacteroidales</taxon>
        <taxon>Barnesiellaceae</taxon>
        <taxon>Coprobacter</taxon>
    </lineage>
</organism>
<evidence type="ECO:0008006" key="4">
    <source>
        <dbReference type="Google" id="ProtNLM"/>
    </source>
</evidence>
<keyword evidence="3" id="KW-1185">Reference proteome</keyword>
<reference evidence="3" key="1">
    <citation type="submission" date="2020-07" db="EMBL/GenBank/DDBJ databases">
        <title>Complete genome sequencing of Coprobacter sp. strain 2CBH44.</title>
        <authorList>
            <person name="Sakamoto M."/>
            <person name="Murakami T."/>
            <person name="Mori H."/>
        </authorList>
    </citation>
    <scope>NUCLEOTIDE SEQUENCE [LARGE SCALE GENOMIC DNA]</scope>
    <source>
        <strain evidence="3">2CBH44</strain>
    </source>
</reference>
<keyword evidence="1" id="KW-1133">Transmembrane helix</keyword>
<keyword evidence="1" id="KW-0472">Membrane</keyword>
<dbReference type="InterPro" id="IPR029087">
    <property type="entry name" value="Imm17"/>
</dbReference>
<accession>A0A7G1HY38</accession>
<proteinExistence type="predicted"/>
<dbReference type="EMBL" id="AP023322">
    <property type="protein sequence ID" value="BCI63451.1"/>
    <property type="molecule type" value="Genomic_DNA"/>
</dbReference>
<dbReference type="Proteomes" id="UP000594042">
    <property type="component" value="Chromosome"/>
</dbReference>
<evidence type="ECO:0000256" key="1">
    <source>
        <dbReference type="SAM" id="Phobius"/>
    </source>
</evidence>
<evidence type="ECO:0000313" key="3">
    <source>
        <dbReference type="Proteomes" id="UP000594042"/>
    </source>
</evidence>
<feature type="transmembrane region" description="Helical" evidence="1">
    <location>
        <begin position="6"/>
        <end position="29"/>
    </location>
</feature>
<dbReference type="AlphaFoldDB" id="A0A7G1HY38"/>
<name>A0A7G1HY38_9BACT</name>
<keyword evidence="1" id="KW-0812">Transmembrane</keyword>
<protein>
    <recommendedName>
        <fullName evidence="4">Immunity protein 17</fullName>
    </recommendedName>
</protein>
<feature type="transmembrane region" description="Helical" evidence="1">
    <location>
        <begin position="50"/>
        <end position="71"/>
    </location>
</feature>
<dbReference type="Pfam" id="PF15562">
    <property type="entry name" value="Imm17"/>
    <property type="match status" value="1"/>
</dbReference>